<dbReference type="Proteomes" id="UP001516023">
    <property type="component" value="Unassembled WGS sequence"/>
</dbReference>
<sequence length="73" mass="7863">MEASGCSSRSGGATITYDIEPRCGDSMDGVVDGNGQGDAGKVKKAFSRRKGFTKRGRRSVGSKEMPQWVMIEF</sequence>
<gene>
    <name evidence="1" type="ORF">HJC23_008531</name>
</gene>
<evidence type="ECO:0000313" key="2">
    <source>
        <dbReference type="Proteomes" id="UP001516023"/>
    </source>
</evidence>
<proteinExistence type="predicted"/>
<evidence type="ECO:0000313" key="1">
    <source>
        <dbReference type="EMBL" id="KAL3804716.1"/>
    </source>
</evidence>
<name>A0ABD3R057_9STRA</name>
<comment type="caution">
    <text evidence="1">The sequence shown here is derived from an EMBL/GenBank/DDBJ whole genome shotgun (WGS) entry which is preliminary data.</text>
</comment>
<reference evidence="1 2" key="1">
    <citation type="journal article" date="2020" name="G3 (Bethesda)">
        <title>Improved Reference Genome for Cyclotella cryptica CCMP332, a Model for Cell Wall Morphogenesis, Salinity Adaptation, and Lipid Production in Diatoms (Bacillariophyta).</title>
        <authorList>
            <person name="Roberts W.R."/>
            <person name="Downey K.M."/>
            <person name="Ruck E.C."/>
            <person name="Traller J.C."/>
            <person name="Alverson A.J."/>
        </authorList>
    </citation>
    <scope>NUCLEOTIDE SEQUENCE [LARGE SCALE GENOMIC DNA]</scope>
    <source>
        <strain evidence="1 2">CCMP332</strain>
    </source>
</reference>
<accession>A0ABD3R057</accession>
<keyword evidence="2" id="KW-1185">Reference proteome</keyword>
<dbReference type="AlphaFoldDB" id="A0ABD3R057"/>
<organism evidence="1 2">
    <name type="scientific">Cyclotella cryptica</name>
    <dbReference type="NCBI Taxonomy" id="29204"/>
    <lineage>
        <taxon>Eukaryota</taxon>
        <taxon>Sar</taxon>
        <taxon>Stramenopiles</taxon>
        <taxon>Ochrophyta</taxon>
        <taxon>Bacillariophyta</taxon>
        <taxon>Coscinodiscophyceae</taxon>
        <taxon>Thalassiosirophycidae</taxon>
        <taxon>Stephanodiscales</taxon>
        <taxon>Stephanodiscaceae</taxon>
        <taxon>Cyclotella</taxon>
    </lineage>
</organism>
<protein>
    <submittedName>
        <fullName evidence="1">Uncharacterized protein</fullName>
    </submittedName>
</protein>
<dbReference type="EMBL" id="JABMIG020000006">
    <property type="protein sequence ID" value="KAL3804716.1"/>
    <property type="molecule type" value="Genomic_DNA"/>
</dbReference>